<dbReference type="Proteomes" id="UP000243205">
    <property type="component" value="Unassembled WGS sequence"/>
</dbReference>
<keyword evidence="5 7" id="KW-0067">ATP-binding</keyword>
<name>A0A1G6YRR2_9BACT</name>
<feature type="binding site" evidence="5">
    <location>
        <position position="199"/>
    </location>
    <ligand>
        <name>ATP</name>
        <dbReference type="ChEBI" id="CHEBI:30616"/>
    </ligand>
</feature>
<keyword evidence="4 5" id="KW-0418">Kinase</keyword>
<feature type="binding site" evidence="5">
    <location>
        <position position="92"/>
    </location>
    <ligand>
        <name>AMP</name>
        <dbReference type="ChEBI" id="CHEBI:456215"/>
    </ligand>
</feature>
<proteinExistence type="inferred from homology"/>
<sequence length="216" mass="23070">MKLILLGPPGAGKGTQAQMLMERYGIPQISTGDMLRAAVKNGTPMGLKAKACMEAGALVPDAVVVGIVEERLRQPDCDAGFILDGFPRTLPQADALQATLLALGKELDAVVSLEVDVDALVERLVGRRSCPSCGAGYHVRFDPPRHEGVCDRCGAGLIQREDDQETTIRNRMEVYRQQTAPLVDYYGKAGLLRSVDGMLPISQVGQALLAVLGSTP</sequence>
<dbReference type="AlphaFoldDB" id="A0A1G6YRR2"/>
<dbReference type="EC" id="2.7.4.3" evidence="5 7"/>
<keyword evidence="5" id="KW-0479">Metal-binding</keyword>
<dbReference type="STRING" id="57664.SAMN05661003_102146"/>
<dbReference type="PROSITE" id="PS00113">
    <property type="entry name" value="ADENYLATE_KINASE"/>
    <property type="match status" value="1"/>
</dbReference>
<feature type="region of interest" description="NMP" evidence="5">
    <location>
        <begin position="30"/>
        <end position="59"/>
    </location>
</feature>
<dbReference type="GO" id="GO:0008270">
    <property type="term" value="F:zinc ion binding"/>
    <property type="evidence" value="ECO:0007669"/>
    <property type="project" value="UniProtKB-UniRule"/>
</dbReference>
<dbReference type="Gene3D" id="3.40.50.300">
    <property type="entry name" value="P-loop containing nucleotide triphosphate hydrolases"/>
    <property type="match status" value="1"/>
</dbReference>
<organism evidence="9 10">
    <name type="scientific">Desulfuromonas thiophila</name>
    <dbReference type="NCBI Taxonomy" id="57664"/>
    <lineage>
        <taxon>Bacteria</taxon>
        <taxon>Pseudomonadati</taxon>
        <taxon>Thermodesulfobacteriota</taxon>
        <taxon>Desulfuromonadia</taxon>
        <taxon>Desulfuromonadales</taxon>
        <taxon>Desulfuromonadaceae</taxon>
        <taxon>Desulfuromonas</taxon>
    </lineage>
</organism>
<feature type="binding site" evidence="5">
    <location>
        <begin position="85"/>
        <end position="88"/>
    </location>
    <ligand>
        <name>AMP</name>
        <dbReference type="ChEBI" id="CHEBI:456215"/>
    </ligand>
</feature>
<dbReference type="NCBIfam" id="NF001380">
    <property type="entry name" value="PRK00279.1-2"/>
    <property type="match status" value="1"/>
</dbReference>
<evidence type="ECO:0000313" key="9">
    <source>
        <dbReference type="EMBL" id="SDD92972.1"/>
    </source>
</evidence>
<comment type="subcellular location">
    <subcellularLocation>
        <location evidence="5 7">Cytoplasm</location>
    </subcellularLocation>
</comment>
<feature type="binding site" evidence="5">
    <location>
        <position position="150"/>
    </location>
    <ligand>
        <name>Zn(2+)</name>
        <dbReference type="ChEBI" id="CHEBI:29105"/>
        <note>structural</note>
    </ligand>
</feature>
<feature type="region of interest" description="LID" evidence="5">
    <location>
        <begin position="126"/>
        <end position="163"/>
    </location>
</feature>
<dbReference type="GO" id="GO:0044209">
    <property type="term" value="P:AMP salvage"/>
    <property type="evidence" value="ECO:0007669"/>
    <property type="project" value="UniProtKB-UniRule"/>
</dbReference>
<evidence type="ECO:0000313" key="10">
    <source>
        <dbReference type="Proteomes" id="UP000243205"/>
    </source>
</evidence>
<comment type="caution">
    <text evidence="5">Lacks conserved residue(s) required for the propagation of feature annotation.</text>
</comment>
<dbReference type="InterPro" id="IPR033690">
    <property type="entry name" value="Adenylat_kinase_CS"/>
</dbReference>
<evidence type="ECO:0000256" key="5">
    <source>
        <dbReference type="HAMAP-Rule" id="MF_00235"/>
    </source>
</evidence>
<evidence type="ECO:0000256" key="6">
    <source>
        <dbReference type="RuleBase" id="RU003330"/>
    </source>
</evidence>
<dbReference type="RefSeq" id="WP_092076135.1">
    <property type="nucleotide sequence ID" value="NZ_CALFZY010000007.1"/>
</dbReference>
<dbReference type="FunFam" id="3.40.50.300:FF:000106">
    <property type="entry name" value="Adenylate kinase mitochondrial"/>
    <property type="match status" value="1"/>
</dbReference>
<dbReference type="CDD" id="cd01428">
    <property type="entry name" value="ADK"/>
    <property type="match status" value="1"/>
</dbReference>
<comment type="subunit">
    <text evidence="5 7">Monomer.</text>
</comment>
<comment type="similarity">
    <text evidence="5 6">Belongs to the adenylate kinase family.</text>
</comment>
<comment type="pathway">
    <text evidence="5">Purine metabolism; AMP biosynthesis via salvage pathway; AMP from ADP: step 1/1.</text>
</comment>
<dbReference type="OrthoDB" id="9805030at2"/>
<gene>
    <name evidence="5" type="primary">adk</name>
    <name evidence="9" type="ORF">SAMN05661003_102146</name>
</gene>
<feature type="binding site" evidence="5">
    <location>
        <position position="153"/>
    </location>
    <ligand>
        <name>Zn(2+)</name>
        <dbReference type="ChEBI" id="CHEBI:29105"/>
        <note>structural</note>
    </ligand>
</feature>
<reference evidence="10" key="1">
    <citation type="submission" date="2016-10" db="EMBL/GenBank/DDBJ databases">
        <authorList>
            <person name="Varghese N."/>
            <person name="Submissions S."/>
        </authorList>
    </citation>
    <scope>NUCLEOTIDE SEQUENCE [LARGE SCALE GENOMIC DNA]</scope>
    <source>
        <strain evidence="10">DSM 8987</strain>
    </source>
</reference>
<feature type="binding site" evidence="5">
    <location>
        <position position="36"/>
    </location>
    <ligand>
        <name>AMP</name>
        <dbReference type="ChEBI" id="CHEBI:456215"/>
    </ligand>
</feature>
<dbReference type="PANTHER" id="PTHR23359">
    <property type="entry name" value="NUCLEOTIDE KINASE"/>
    <property type="match status" value="1"/>
</dbReference>
<evidence type="ECO:0000256" key="2">
    <source>
        <dbReference type="ARBA" id="ARBA00022727"/>
    </source>
</evidence>
<keyword evidence="5" id="KW-0963">Cytoplasm</keyword>
<keyword evidence="10" id="KW-1185">Reference proteome</keyword>
<dbReference type="GO" id="GO:0005524">
    <property type="term" value="F:ATP binding"/>
    <property type="evidence" value="ECO:0007669"/>
    <property type="project" value="UniProtKB-UniRule"/>
</dbReference>
<feature type="binding site" evidence="5">
    <location>
        <position position="171"/>
    </location>
    <ligand>
        <name>AMP</name>
        <dbReference type="ChEBI" id="CHEBI:456215"/>
    </ligand>
</feature>
<feature type="binding site" evidence="5">
    <location>
        <begin position="10"/>
        <end position="15"/>
    </location>
    <ligand>
        <name>ATP</name>
        <dbReference type="ChEBI" id="CHEBI:30616"/>
    </ligand>
</feature>
<dbReference type="InterPro" id="IPR000850">
    <property type="entry name" value="Adenylat/UMP-CMP_kin"/>
</dbReference>
<keyword evidence="1 5" id="KW-0808">Transferase</keyword>
<protein>
    <recommendedName>
        <fullName evidence="5 7">Adenylate kinase</fullName>
        <shortName evidence="5">AK</shortName>
        <ecNumber evidence="5 7">2.7.4.3</ecNumber>
    </recommendedName>
    <alternativeName>
        <fullName evidence="5">ATP-AMP transphosphorylase</fullName>
    </alternativeName>
    <alternativeName>
        <fullName evidence="5">ATP:AMP phosphotransferase</fullName>
    </alternativeName>
    <alternativeName>
        <fullName evidence="5">Adenylate monophosphate kinase</fullName>
    </alternativeName>
</protein>
<dbReference type="InterPro" id="IPR007862">
    <property type="entry name" value="Adenylate_kinase_lid-dom"/>
</dbReference>
<feature type="domain" description="Adenylate kinase active site lid" evidence="8">
    <location>
        <begin position="127"/>
        <end position="162"/>
    </location>
</feature>
<dbReference type="GO" id="GO:0005737">
    <property type="term" value="C:cytoplasm"/>
    <property type="evidence" value="ECO:0007669"/>
    <property type="project" value="UniProtKB-SubCell"/>
</dbReference>
<dbReference type="UniPathway" id="UPA00588">
    <property type="reaction ID" value="UER00649"/>
</dbReference>
<keyword evidence="2 5" id="KW-0545">Nucleotide biosynthesis</keyword>
<dbReference type="GO" id="GO:0004017">
    <property type="term" value="F:AMP kinase activity"/>
    <property type="evidence" value="ECO:0007669"/>
    <property type="project" value="UniProtKB-UniRule"/>
</dbReference>
<dbReference type="Pfam" id="PF05191">
    <property type="entry name" value="ADK_lid"/>
    <property type="match status" value="1"/>
</dbReference>
<dbReference type="NCBIfam" id="NF011100">
    <property type="entry name" value="PRK14527.1"/>
    <property type="match status" value="1"/>
</dbReference>
<feature type="binding site" evidence="5">
    <location>
        <position position="130"/>
    </location>
    <ligand>
        <name>Zn(2+)</name>
        <dbReference type="ChEBI" id="CHEBI:29105"/>
        <note>structural</note>
    </ligand>
</feature>
<evidence type="ECO:0000256" key="1">
    <source>
        <dbReference type="ARBA" id="ARBA00022679"/>
    </source>
</evidence>
<dbReference type="NCBIfam" id="TIGR01351">
    <property type="entry name" value="adk"/>
    <property type="match status" value="1"/>
</dbReference>
<comment type="domain">
    <text evidence="5">Consists of three domains, a large central CORE domain and two small peripheral domains, NMPbind and LID, which undergo movements during catalysis. The LID domain closes over the site of phosphoryl transfer upon ATP binding. Assembling and dissambling the active center during each catalytic cycle provides an effective means to prevent ATP hydrolysis. Some bacteria have evolved a zinc-coordinating structure that stabilizes the LID domain.</text>
</comment>
<accession>A0A1G6YRR2</accession>
<feature type="binding site" evidence="5">
    <location>
        <position position="133"/>
    </location>
    <ligand>
        <name>Zn(2+)</name>
        <dbReference type="ChEBI" id="CHEBI:29105"/>
        <note>structural</note>
    </ligand>
</feature>
<feature type="binding site" evidence="5">
    <location>
        <position position="160"/>
    </location>
    <ligand>
        <name>AMP</name>
        <dbReference type="ChEBI" id="CHEBI:456215"/>
    </ligand>
</feature>
<dbReference type="EMBL" id="FNAQ01000002">
    <property type="protein sequence ID" value="SDD92972.1"/>
    <property type="molecule type" value="Genomic_DNA"/>
</dbReference>
<dbReference type="Pfam" id="PF00406">
    <property type="entry name" value="ADK"/>
    <property type="match status" value="1"/>
</dbReference>
<feature type="binding site" evidence="5">
    <location>
        <begin position="57"/>
        <end position="59"/>
    </location>
    <ligand>
        <name>AMP</name>
        <dbReference type="ChEBI" id="CHEBI:456215"/>
    </ligand>
</feature>
<feature type="binding site" evidence="5">
    <location>
        <position position="31"/>
    </location>
    <ligand>
        <name>AMP</name>
        <dbReference type="ChEBI" id="CHEBI:456215"/>
    </ligand>
</feature>
<dbReference type="PRINTS" id="PR00094">
    <property type="entry name" value="ADENYLTKNASE"/>
</dbReference>
<evidence type="ECO:0000256" key="4">
    <source>
        <dbReference type="ARBA" id="ARBA00022777"/>
    </source>
</evidence>
<dbReference type="InterPro" id="IPR027417">
    <property type="entry name" value="P-loop_NTPase"/>
</dbReference>
<dbReference type="NCBIfam" id="NF001381">
    <property type="entry name" value="PRK00279.1-3"/>
    <property type="match status" value="1"/>
</dbReference>
<evidence type="ECO:0000259" key="8">
    <source>
        <dbReference type="Pfam" id="PF05191"/>
    </source>
</evidence>
<dbReference type="SUPFAM" id="SSF52540">
    <property type="entry name" value="P-loop containing nucleoside triphosphate hydrolases"/>
    <property type="match status" value="1"/>
</dbReference>
<comment type="function">
    <text evidence="5">Catalyzes the reversible transfer of the terminal phosphate group between ATP and AMP. Plays an important role in cellular energy homeostasis and in adenine nucleotide metabolism.</text>
</comment>
<comment type="catalytic activity">
    <reaction evidence="5 7">
        <text>AMP + ATP = 2 ADP</text>
        <dbReference type="Rhea" id="RHEA:12973"/>
        <dbReference type="ChEBI" id="CHEBI:30616"/>
        <dbReference type="ChEBI" id="CHEBI:456215"/>
        <dbReference type="ChEBI" id="CHEBI:456216"/>
        <dbReference type="EC" id="2.7.4.3"/>
    </reaction>
</comment>
<keyword evidence="3 5" id="KW-0547">Nucleotide-binding</keyword>
<evidence type="ECO:0000256" key="3">
    <source>
        <dbReference type="ARBA" id="ARBA00022741"/>
    </source>
</evidence>
<dbReference type="InterPro" id="IPR006259">
    <property type="entry name" value="Adenyl_kin_sub"/>
</dbReference>
<evidence type="ECO:0000256" key="7">
    <source>
        <dbReference type="RuleBase" id="RU003331"/>
    </source>
</evidence>
<keyword evidence="5" id="KW-0862">Zinc</keyword>
<dbReference type="HAMAP" id="MF_00235">
    <property type="entry name" value="Adenylate_kinase_Adk"/>
    <property type="match status" value="1"/>
</dbReference>
<feature type="binding site" evidence="5">
    <location>
        <position position="127"/>
    </location>
    <ligand>
        <name>ATP</name>
        <dbReference type="ChEBI" id="CHEBI:30616"/>
    </ligand>
</feature>